<dbReference type="STRING" id="1123402.SAMN02583745_01685"/>
<dbReference type="AlphaFoldDB" id="A0A1I0CNY5"/>
<evidence type="ECO:0000313" key="2">
    <source>
        <dbReference type="Proteomes" id="UP000242642"/>
    </source>
</evidence>
<proteinExistence type="predicted"/>
<keyword evidence="2" id="KW-1185">Reference proteome</keyword>
<name>A0A1I0CNY5_9GAMM</name>
<sequence length="62" mass="7379">MIIYFLNLIILLLSYNVKFIDNVIQLTNYIINKVKVKLWRQCVLCIDLNQGKLFNLMGYLNL</sequence>
<protein>
    <submittedName>
        <fullName evidence="1">Uncharacterized protein</fullName>
    </submittedName>
</protein>
<evidence type="ECO:0000313" key="1">
    <source>
        <dbReference type="EMBL" id="SET20727.1"/>
    </source>
</evidence>
<dbReference type="Proteomes" id="UP000242642">
    <property type="component" value="Unassembled WGS sequence"/>
</dbReference>
<organism evidence="1 2">
    <name type="scientific">Thorsellia anophelis DSM 18579</name>
    <dbReference type="NCBI Taxonomy" id="1123402"/>
    <lineage>
        <taxon>Bacteria</taxon>
        <taxon>Pseudomonadati</taxon>
        <taxon>Pseudomonadota</taxon>
        <taxon>Gammaproteobacteria</taxon>
        <taxon>Enterobacterales</taxon>
        <taxon>Thorselliaceae</taxon>
        <taxon>Thorsellia</taxon>
    </lineage>
</organism>
<dbReference type="EMBL" id="FOHV01000011">
    <property type="protein sequence ID" value="SET20727.1"/>
    <property type="molecule type" value="Genomic_DNA"/>
</dbReference>
<reference evidence="2" key="1">
    <citation type="submission" date="2016-10" db="EMBL/GenBank/DDBJ databases">
        <authorList>
            <person name="Varghese N."/>
            <person name="Submissions S."/>
        </authorList>
    </citation>
    <scope>NUCLEOTIDE SEQUENCE [LARGE SCALE GENOMIC DNA]</scope>
    <source>
        <strain evidence="2">DSM 18579</strain>
    </source>
</reference>
<gene>
    <name evidence="1" type="ORF">SAMN02583745_01685</name>
</gene>
<accession>A0A1I0CNY5</accession>